<evidence type="ECO:0000256" key="1">
    <source>
        <dbReference type="SAM" id="MobiDB-lite"/>
    </source>
</evidence>
<name>A0ABS0X0Q0_9ACTN</name>
<dbReference type="InterPro" id="IPR010179">
    <property type="entry name" value="CRISPR-assoc_prot_Cse3"/>
</dbReference>
<dbReference type="Proteomes" id="UP000634780">
    <property type="component" value="Unassembled WGS sequence"/>
</dbReference>
<feature type="region of interest" description="Disordered" evidence="1">
    <location>
        <begin position="251"/>
        <end position="280"/>
    </location>
</feature>
<keyword evidence="3" id="KW-1185">Reference proteome</keyword>
<comment type="caution">
    <text evidence="2">The sequence shown here is derived from an EMBL/GenBank/DDBJ whole genome shotgun (WGS) entry which is preliminary data.</text>
</comment>
<feature type="region of interest" description="Disordered" evidence="1">
    <location>
        <begin position="108"/>
        <end position="139"/>
    </location>
</feature>
<gene>
    <name evidence="2" type="primary">cas6e</name>
    <name evidence="2" type="ORF">JGB26_06435</name>
</gene>
<dbReference type="Pfam" id="PF08798">
    <property type="entry name" value="CRISPR_assoc"/>
    <property type="match status" value="1"/>
</dbReference>
<dbReference type="SUPFAM" id="SSF117987">
    <property type="entry name" value="CRISPR-associated protein"/>
    <property type="match status" value="2"/>
</dbReference>
<dbReference type="Gene3D" id="3.30.70.1210">
    <property type="entry name" value="Crispr-associated protein, domain 2"/>
    <property type="match status" value="1"/>
</dbReference>
<protein>
    <submittedName>
        <fullName evidence="2">Type I-E CRISPR-associated protein Cas6/Cse3/CasE</fullName>
    </submittedName>
</protein>
<feature type="compositionally biased region" description="Basic and acidic residues" evidence="1">
    <location>
        <begin position="270"/>
        <end position="280"/>
    </location>
</feature>
<organism evidence="2 3">
    <name type="scientific">Streptomyces flavofungini</name>
    <dbReference type="NCBI Taxonomy" id="68200"/>
    <lineage>
        <taxon>Bacteria</taxon>
        <taxon>Bacillati</taxon>
        <taxon>Actinomycetota</taxon>
        <taxon>Actinomycetes</taxon>
        <taxon>Kitasatosporales</taxon>
        <taxon>Streptomycetaceae</taxon>
        <taxon>Streptomyces</taxon>
    </lineage>
</organism>
<evidence type="ECO:0000313" key="3">
    <source>
        <dbReference type="Proteomes" id="UP000634780"/>
    </source>
</evidence>
<dbReference type="NCBIfam" id="TIGR01907">
    <property type="entry name" value="casE_Cse3"/>
    <property type="match status" value="1"/>
</dbReference>
<proteinExistence type="predicted"/>
<feature type="region of interest" description="Disordered" evidence="1">
    <location>
        <begin position="166"/>
        <end position="187"/>
    </location>
</feature>
<reference evidence="2 3" key="1">
    <citation type="submission" date="2020-12" db="EMBL/GenBank/DDBJ databases">
        <title>Streptomyces typhae sp. nov., a novel endophytic actinomycete isolated from the root of cattail pollen (Typha angustifolia L.).</title>
        <authorList>
            <person name="Peng C."/>
            <person name="Liu C."/>
        </authorList>
    </citation>
    <scope>NUCLEOTIDE SEQUENCE [LARGE SCALE GENOMIC DNA]</scope>
    <source>
        <strain evidence="2 3">JCM 4753</strain>
    </source>
</reference>
<dbReference type="SMART" id="SM01101">
    <property type="entry name" value="CRISPR_assoc"/>
    <property type="match status" value="1"/>
</dbReference>
<dbReference type="CDD" id="cd09727">
    <property type="entry name" value="Cas6_I-E"/>
    <property type="match status" value="1"/>
</dbReference>
<evidence type="ECO:0000313" key="2">
    <source>
        <dbReference type="EMBL" id="MBJ3806757.1"/>
    </source>
</evidence>
<dbReference type="EMBL" id="JAEKOZ010000003">
    <property type="protein sequence ID" value="MBJ3806757.1"/>
    <property type="molecule type" value="Genomic_DNA"/>
</dbReference>
<dbReference type="RefSeq" id="WP_190116175.1">
    <property type="nucleotide sequence ID" value="NZ_BMVR01000005.1"/>
</dbReference>
<dbReference type="Gene3D" id="3.30.70.1200">
    <property type="entry name" value="Crispr-associated protein, domain 1"/>
    <property type="match status" value="1"/>
</dbReference>
<sequence>MPYLSRIRINPLRAESRRYLASPHAVHGAVMGGLPGAASDERPLWRLDSDDPHRPHLVVLTRARPDWSHIVERAGWPDADGEHALVRDYAPLLTHLTPGREFSFRLTANPVQNSPTPTSPTPTQRKRMSATENPARRRGFRMAHRTASAQLLWFLQRTDRWGFTVPESRTDPPAPGLNPEDTPHPAPREVRITARHRRTFAKNGRGPQLTIHTVTFEGRLHITDPDALTHHLLNGIGPAKAYGCGLLTLAPSKPAGQSAEGSSSPAATEHGPERFADHGD</sequence>
<accession>A0ABS0X0Q0</accession>